<sequence>MAKASTRAPVLGPAFIRLLARFSAADLPRTPPVLTERLAQWFDWNRAITLSRALDNRLPGAEAGAGFDDAQDAECARLRQALLDTIEADIDLSAPRRKDASAAGIDPGYLPYRQHCLAAQRAMQATTGLLRGRLRDMLALQSPTKARLAEVDAVMEATLSPREQALLAVVPGLLGLHYQRLRDAGAPNTNDPTGADTPDDTSAAPATGPWLARFRQDMRIALLAELDVRFHPIDGLLAALRTR</sequence>
<evidence type="ECO:0000313" key="3">
    <source>
        <dbReference type="Proteomes" id="UP000050902"/>
    </source>
</evidence>
<dbReference type="RefSeq" id="WP_055768786.1">
    <property type="nucleotide sequence ID" value="NZ_JAFKME010000009.1"/>
</dbReference>
<protein>
    <recommendedName>
        <fullName evidence="4">DUF3348 domain-containing protein</fullName>
    </recommendedName>
</protein>
<dbReference type="EMBL" id="LDJG01000021">
    <property type="protein sequence ID" value="KRG55674.1"/>
    <property type="molecule type" value="Genomic_DNA"/>
</dbReference>
<name>A0ABR5NHI6_9GAMM</name>
<evidence type="ECO:0000313" key="2">
    <source>
        <dbReference type="EMBL" id="KRG55674.1"/>
    </source>
</evidence>
<keyword evidence="3" id="KW-1185">Reference proteome</keyword>
<organism evidence="2 3">
    <name type="scientific">Stenotrophomonas nitritireducens</name>
    <dbReference type="NCBI Taxonomy" id="83617"/>
    <lineage>
        <taxon>Bacteria</taxon>
        <taxon>Pseudomonadati</taxon>
        <taxon>Pseudomonadota</taxon>
        <taxon>Gammaproteobacteria</taxon>
        <taxon>Lysobacterales</taxon>
        <taxon>Lysobacteraceae</taxon>
        <taxon>Stenotrophomonas</taxon>
    </lineage>
</organism>
<reference evidence="2 3" key="1">
    <citation type="submission" date="2015-05" db="EMBL/GenBank/DDBJ databases">
        <title>Genome sequencing and analysis of members of genus Stenotrophomonas.</title>
        <authorList>
            <person name="Patil P.P."/>
            <person name="Midha S."/>
            <person name="Patil P.B."/>
        </authorList>
    </citation>
    <scope>NUCLEOTIDE SEQUENCE [LARGE SCALE GENOMIC DNA]</scope>
    <source>
        <strain evidence="2 3">DSM 12575</strain>
    </source>
</reference>
<dbReference type="Proteomes" id="UP000050902">
    <property type="component" value="Unassembled WGS sequence"/>
</dbReference>
<feature type="region of interest" description="Disordered" evidence="1">
    <location>
        <begin position="184"/>
        <end position="207"/>
    </location>
</feature>
<gene>
    <name evidence="2" type="ORF">ABB22_13555</name>
</gene>
<comment type="caution">
    <text evidence="2">The sequence shown here is derived from an EMBL/GenBank/DDBJ whole genome shotgun (WGS) entry which is preliminary data.</text>
</comment>
<feature type="compositionally biased region" description="Low complexity" evidence="1">
    <location>
        <begin position="191"/>
        <end position="207"/>
    </location>
</feature>
<accession>A0ABR5NHI6</accession>
<dbReference type="InterPro" id="IPR021783">
    <property type="entry name" value="DUF3348"/>
</dbReference>
<dbReference type="Pfam" id="PF11828">
    <property type="entry name" value="DUF3348"/>
    <property type="match status" value="1"/>
</dbReference>
<evidence type="ECO:0008006" key="4">
    <source>
        <dbReference type="Google" id="ProtNLM"/>
    </source>
</evidence>
<evidence type="ECO:0000256" key="1">
    <source>
        <dbReference type="SAM" id="MobiDB-lite"/>
    </source>
</evidence>
<proteinExistence type="predicted"/>